<accession>S8ALV6</accession>
<keyword evidence="1" id="KW-0732">Signal</keyword>
<dbReference type="OrthoDB" id="4338083at2759"/>
<evidence type="ECO:0000313" key="3">
    <source>
        <dbReference type="Proteomes" id="UP000019376"/>
    </source>
</evidence>
<organism evidence="2 3">
    <name type="scientific">Penicillium oxalicum (strain 114-2 / CGMCC 5302)</name>
    <name type="common">Penicillium decumbens</name>
    <dbReference type="NCBI Taxonomy" id="933388"/>
    <lineage>
        <taxon>Eukaryota</taxon>
        <taxon>Fungi</taxon>
        <taxon>Dikarya</taxon>
        <taxon>Ascomycota</taxon>
        <taxon>Pezizomycotina</taxon>
        <taxon>Eurotiomycetes</taxon>
        <taxon>Eurotiomycetidae</taxon>
        <taxon>Eurotiales</taxon>
        <taxon>Aspergillaceae</taxon>
        <taxon>Penicillium</taxon>
    </lineage>
</organism>
<name>S8ALV6_PENO1</name>
<keyword evidence="3" id="KW-1185">Reference proteome</keyword>
<dbReference type="EMBL" id="KB644409">
    <property type="protein sequence ID" value="EPS26828.1"/>
    <property type="molecule type" value="Genomic_DNA"/>
</dbReference>
<dbReference type="HOGENOM" id="CLU_150182_0_0_1"/>
<dbReference type="PhylomeDB" id="S8ALV6"/>
<feature type="signal peptide" evidence="1">
    <location>
        <begin position="1"/>
        <end position="17"/>
    </location>
</feature>
<dbReference type="AlphaFoldDB" id="S8ALV6"/>
<reference evidence="2 3" key="1">
    <citation type="journal article" date="2013" name="PLoS ONE">
        <title>Genomic and secretomic analyses reveal unique features of the lignocellulolytic enzyme system of Penicillium decumbens.</title>
        <authorList>
            <person name="Liu G."/>
            <person name="Zhang L."/>
            <person name="Wei X."/>
            <person name="Zou G."/>
            <person name="Qin Y."/>
            <person name="Ma L."/>
            <person name="Li J."/>
            <person name="Zheng H."/>
            <person name="Wang S."/>
            <person name="Wang C."/>
            <person name="Xun L."/>
            <person name="Zhao G.-P."/>
            <person name="Zhou Z."/>
            <person name="Qu Y."/>
        </authorList>
    </citation>
    <scope>NUCLEOTIDE SEQUENCE [LARGE SCALE GENOMIC DNA]</scope>
    <source>
        <strain evidence="3">114-2 / CGMCC 5302</strain>
    </source>
</reference>
<gene>
    <name evidence="2" type="ORF">PDE_01767</name>
</gene>
<evidence type="ECO:0000256" key="1">
    <source>
        <dbReference type="SAM" id="SignalP"/>
    </source>
</evidence>
<proteinExistence type="predicted"/>
<evidence type="ECO:0000313" key="2">
    <source>
        <dbReference type="EMBL" id="EPS26828.1"/>
    </source>
</evidence>
<protein>
    <submittedName>
        <fullName evidence="2">Uncharacterized protein</fullName>
    </submittedName>
</protein>
<sequence length="138" mass="14973">MHFSAPLVGAFAAAVVASPLVPPKILAYTSWDFALLDTAIPVCNPNVTDYSIVIYHRRARYNTACDSISADLNSTNVKSISWKSPIDDDAHDLCMFSTDDCSGGSGALLDSITDRWEVCYPYSGFRSFSVVTHGEPCV</sequence>
<feature type="chain" id="PRO_5004560729" evidence="1">
    <location>
        <begin position="18"/>
        <end position="138"/>
    </location>
</feature>
<dbReference type="eggNOG" id="ENOG502RNW5">
    <property type="taxonomic scope" value="Eukaryota"/>
</dbReference>
<dbReference type="Proteomes" id="UP000019376">
    <property type="component" value="Unassembled WGS sequence"/>
</dbReference>